<evidence type="ECO:0000256" key="3">
    <source>
        <dbReference type="ARBA" id="ARBA00022723"/>
    </source>
</evidence>
<dbReference type="GO" id="GO:0008482">
    <property type="term" value="F:sulfite oxidase activity"/>
    <property type="evidence" value="ECO:0007669"/>
    <property type="project" value="TreeGrafter"/>
</dbReference>
<dbReference type="PANTHER" id="PTHR19372">
    <property type="entry name" value="SULFITE REDUCTASE"/>
    <property type="match status" value="1"/>
</dbReference>
<feature type="domain" description="Oxidoreductase molybdopterin-binding" evidence="5">
    <location>
        <begin position="76"/>
        <end position="246"/>
    </location>
</feature>
<organism evidence="7">
    <name type="scientific">Roseihalotalea indica</name>
    <dbReference type="NCBI Taxonomy" id="2867963"/>
    <lineage>
        <taxon>Bacteria</taxon>
        <taxon>Pseudomonadati</taxon>
        <taxon>Bacteroidota</taxon>
        <taxon>Cytophagia</taxon>
        <taxon>Cytophagales</taxon>
        <taxon>Catalimonadaceae</taxon>
        <taxon>Roseihalotalea</taxon>
    </lineage>
</organism>
<dbReference type="SUPFAM" id="SSF81296">
    <property type="entry name" value="E set domains"/>
    <property type="match status" value="1"/>
</dbReference>
<dbReference type="Pfam" id="PF03404">
    <property type="entry name" value="Mo-co_dimer"/>
    <property type="match status" value="1"/>
</dbReference>
<reference evidence="7" key="2">
    <citation type="journal article" date="2024" name="Antonie Van Leeuwenhoek">
        <title>Roseihalotalea indica gen. nov., sp. nov., a halophilic Bacteroidetes from mesopelagic Southwest Indian Ocean with higher carbohydrate metabolic potential.</title>
        <authorList>
            <person name="Chen B."/>
            <person name="Zhang M."/>
            <person name="Lin D."/>
            <person name="Ye J."/>
            <person name="Tang K."/>
        </authorList>
    </citation>
    <scope>NUCLEOTIDE SEQUENCE</scope>
    <source>
        <strain evidence="7">TK19036</strain>
    </source>
</reference>
<dbReference type="Gene3D" id="3.90.420.10">
    <property type="entry name" value="Oxidoreductase, molybdopterin-binding domain"/>
    <property type="match status" value="1"/>
</dbReference>
<keyword evidence="4" id="KW-0560">Oxidoreductase</keyword>
<dbReference type="Gene3D" id="2.60.40.650">
    <property type="match status" value="1"/>
</dbReference>
<name>A0AA49JKE5_9BACT</name>
<feature type="domain" description="Moybdenum cofactor oxidoreductase dimerisation" evidence="6">
    <location>
        <begin position="274"/>
        <end position="391"/>
    </location>
</feature>
<dbReference type="AlphaFoldDB" id="A0AA49JKE5"/>
<proteinExistence type="predicted"/>
<dbReference type="InterPro" id="IPR000572">
    <property type="entry name" value="OxRdtase_Mopterin-bd_dom"/>
</dbReference>
<dbReference type="InterPro" id="IPR008335">
    <property type="entry name" value="Mopterin_OxRdtase_euk"/>
</dbReference>
<dbReference type="GO" id="GO:0006790">
    <property type="term" value="P:sulfur compound metabolic process"/>
    <property type="evidence" value="ECO:0007669"/>
    <property type="project" value="TreeGrafter"/>
</dbReference>
<dbReference type="InterPro" id="IPR005066">
    <property type="entry name" value="MoCF_OxRdtse_dimer"/>
</dbReference>
<accession>A0AA49JKE5</accession>
<dbReference type="PANTHER" id="PTHR19372:SF7">
    <property type="entry name" value="SULFITE OXIDASE, MITOCHONDRIAL"/>
    <property type="match status" value="1"/>
</dbReference>
<keyword evidence="2" id="KW-0500">Molybdenum</keyword>
<keyword evidence="3" id="KW-0479">Metal-binding</keyword>
<dbReference type="CDD" id="cd02110">
    <property type="entry name" value="SO_family_Moco_dimer"/>
    <property type="match status" value="1"/>
</dbReference>
<evidence type="ECO:0000259" key="6">
    <source>
        <dbReference type="Pfam" id="PF03404"/>
    </source>
</evidence>
<evidence type="ECO:0000313" key="7">
    <source>
        <dbReference type="EMBL" id="WKN40304.1"/>
    </source>
</evidence>
<evidence type="ECO:0000259" key="5">
    <source>
        <dbReference type="Pfam" id="PF00174"/>
    </source>
</evidence>
<gene>
    <name evidence="7" type="ORF">K4G66_03510</name>
</gene>
<evidence type="ECO:0000256" key="2">
    <source>
        <dbReference type="ARBA" id="ARBA00022505"/>
    </source>
</evidence>
<dbReference type="InterPro" id="IPR036374">
    <property type="entry name" value="OxRdtase_Mopterin-bd_sf"/>
</dbReference>
<comment type="cofactor">
    <cofactor evidence="1">
        <name>Mo-molybdopterin</name>
        <dbReference type="ChEBI" id="CHEBI:71302"/>
    </cofactor>
</comment>
<dbReference type="EMBL" id="CP120682">
    <property type="protein sequence ID" value="WKN40304.1"/>
    <property type="molecule type" value="Genomic_DNA"/>
</dbReference>
<evidence type="ECO:0000256" key="4">
    <source>
        <dbReference type="ARBA" id="ARBA00023002"/>
    </source>
</evidence>
<protein>
    <submittedName>
        <fullName evidence="7">Sulfite oxidase</fullName>
    </submittedName>
</protein>
<sequence>MGAVLGGRIVFAKHMPTGLIPAALLDQENPFEIPGKHPGLVVLNDRPMNAETPPHLLDDPITPADRLFIRNNGLPPQSVDVSQWTLTIDGESVREAKTYSLSELKSKFPQHTYQLTLECGGNGRSEFNPPATGNQWSTGAIGAPEWTGVRLRDVLEDAGIKEDAVYIGYYGQDTHLSGDQDKVVISRGVPMNKALEDESLIAWAINGEDLPVMNGYPLRLVFGGWPASTSGKWLSRISIRNKVHDGPKMEGYSYRVPCKPVAPGTVVPEEDMCIIESMPVKSLITYPKSGARLGLNESLDIRGHAWAGDLEVQSMEYSIDFGSTWHSCKLAPPKNRLAWQQWSATIKFPEKGYYEVWAKATDSEGNAQPMLVPGWNPRGYLNNACHRIAVMAV</sequence>
<dbReference type="GO" id="GO:0043546">
    <property type="term" value="F:molybdopterin cofactor binding"/>
    <property type="evidence" value="ECO:0007669"/>
    <property type="project" value="TreeGrafter"/>
</dbReference>
<dbReference type="GO" id="GO:0030151">
    <property type="term" value="F:molybdenum ion binding"/>
    <property type="evidence" value="ECO:0007669"/>
    <property type="project" value="InterPro"/>
</dbReference>
<dbReference type="Pfam" id="PF00174">
    <property type="entry name" value="Oxidored_molyb"/>
    <property type="match status" value="1"/>
</dbReference>
<dbReference type="PRINTS" id="PR00407">
    <property type="entry name" value="EUMOPTERIN"/>
</dbReference>
<reference evidence="7" key="1">
    <citation type="journal article" date="2023" name="Comput. Struct. Biotechnol. J.">
        <title>Discovery of a novel marine Bacteroidetes with a rich repertoire of carbohydrate-active enzymes.</title>
        <authorList>
            <person name="Chen B."/>
            <person name="Liu G."/>
            <person name="Chen Q."/>
            <person name="Wang H."/>
            <person name="Liu L."/>
            <person name="Tang K."/>
        </authorList>
    </citation>
    <scope>NUCLEOTIDE SEQUENCE</scope>
    <source>
        <strain evidence="7">TK19036</strain>
    </source>
</reference>
<dbReference type="SUPFAM" id="SSF56524">
    <property type="entry name" value="Oxidoreductase molybdopterin-binding domain"/>
    <property type="match status" value="1"/>
</dbReference>
<evidence type="ECO:0000256" key="1">
    <source>
        <dbReference type="ARBA" id="ARBA00001924"/>
    </source>
</evidence>
<dbReference type="InterPro" id="IPR014756">
    <property type="entry name" value="Ig_E-set"/>
</dbReference>
<dbReference type="GO" id="GO:0020037">
    <property type="term" value="F:heme binding"/>
    <property type="evidence" value="ECO:0007669"/>
    <property type="project" value="TreeGrafter"/>
</dbReference>